<dbReference type="EMBL" id="CAJOBJ010002034">
    <property type="protein sequence ID" value="CAF3908074.1"/>
    <property type="molecule type" value="Genomic_DNA"/>
</dbReference>
<accession>A0A8S2LJ71</accession>
<organism evidence="2 3">
    <name type="scientific">Rotaria magnacalcarata</name>
    <dbReference type="NCBI Taxonomy" id="392030"/>
    <lineage>
        <taxon>Eukaryota</taxon>
        <taxon>Metazoa</taxon>
        <taxon>Spiralia</taxon>
        <taxon>Gnathifera</taxon>
        <taxon>Rotifera</taxon>
        <taxon>Eurotatoria</taxon>
        <taxon>Bdelloidea</taxon>
        <taxon>Philodinida</taxon>
        <taxon>Philodinidae</taxon>
        <taxon>Rotaria</taxon>
    </lineage>
</organism>
<sequence>MASLLARGLSQLKSKEMRDYLT</sequence>
<reference evidence="2" key="1">
    <citation type="submission" date="2021-02" db="EMBL/GenBank/DDBJ databases">
        <authorList>
            <person name="Nowell W R."/>
        </authorList>
    </citation>
    <scope>NUCLEOTIDE SEQUENCE</scope>
</reference>
<name>A0A8S2LJ71_9BILA</name>
<gene>
    <name evidence="2" type="ORF">GIL414_LOCUS6914</name>
</gene>
<comment type="caution">
    <text evidence="2">The sequence shown here is derived from an EMBL/GenBank/DDBJ whole genome shotgun (WGS) entry which is preliminary data.</text>
</comment>
<dbReference type="Proteomes" id="UP000681720">
    <property type="component" value="Unassembled WGS sequence"/>
</dbReference>
<proteinExistence type="predicted"/>
<feature type="compositionally biased region" description="Basic and acidic residues" evidence="1">
    <location>
        <begin position="13"/>
        <end position="22"/>
    </location>
</feature>
<evidence type="ECO:0000313" key="3">
    <source>
        <dbReference type="Proteomes" id="UP000681720"/>
    </source>
</evidence>
<feature type="non-terminal residue" evidence="2">
    <location>
        <position position="22"/>
    </location>
</feature>
<feature type="region of interest" description="Disordered" evidence="1">
    <location>
        <begin position="1"/>
        <end position="22"/>
    </location>
</feature>
<evidence type="ECO:0000256" key="1">
    <source>
        <dbReference type="SAM" id="MobiDB-lite"/>
    </source>
</evidence>
<dbReference type="AlphaFoldDB" id="A0A8S2LJ71"/>
<protein>
    <submittedName>
        <fullName evidence="2">Uncharacterized protein</fullName>
    </submittedName>
</protein>
<evidence type="ECO:0000313" key="2">
    <source>
        <dbReference type="EMBL" id="CAF3908074.1"/>
    </source>
</evidence>